<dbReference type="EMBL" id="PHNE01000004">
    <property type="protein sequence ID" value="PPE05181.1"/>
    <property type="molecule type" value="Genomic_DNA"/>
</dbReference>
<gene>
    <name evidence="2" type="ORF">ELUCI_v1c07170</name>
</gene>
<sequence>MIEFLKLPEINKKDIENLKLIAPWWSKIMNKQIKSLQKTMVKFSVTPTDFWKQEKFTIDEYHELFRAINNYLNFYNQKIGHLLTSKKAFRRFEKWVATYANTLGLGAGIAFMLKYFHEISVQEVGVKQDFAIKLAQEKPAQVYDRYKKEIKKILHHDQELAQIYKFETLTSKTIFPDYQLVFKTIAKFATNLNMQKKIDDHLFVKVLYYTILTANYMHAYIYFSTNFIKRII</sequence>
<dbReference type="STRING" id="1399797.GCA_000518285_01769"/>
<organism evidence="2 3">
    <name type="scientific">Williamsoniiplasma lucivorax</name>
    <dbReference type="NCBI Taxonomy" id="209274"/>
    <lineage>
        <taxon>Bacteria</taxon>
        <taxon>Bacillati</taxon>
        <taxon>Mycoplasmatota</taxon>
        <taxon>Mollicutes</taxon>
        <taxon>Entomoplasmatales</taxon>
        <taxon>Williamsoniiplasma</taxon>
    </lineage>
</organism>
<dbReference type="Proteomes" id="UP000237865">
    <property type="component" value="Unassembled WGS sequence"/>
</dbReference>
<keyword evidence="1" id="KW-0472">Membrane</keyword>
<dbReference type="AlphaFoldDB" id="A0A2S5RCW9"/>
<evidence type="ECO:0000313" key="3">
    <source>
        <dbReference type="Proteomes" id="UP000237865"/>
    </source>
</evidence>
<comment type="caution">
    <text evidence="2">The sequence shown here is derived from an EMBL/GenBank/DDBJ whole genome shotgun (WGS) entry which is preliminary data.</text>
</comment>
<feature type="transmembrane region" description="Helical" evidence="1">
    <location>
        <begin position="206"/>
        <end position="223"/>
    </location>
</feature>
<reference evidence="2 3" key="1">
    <citation type="submission" date="2017-11" db="EMBL/GenBank/DDBJ databases">
        <title>Genome sequence of Entomoplasma lucivorax PIPN-2 (ATCC 49196).</title>
        <authorList>
            <person name="Lo W.-S."/>
            <person name="Gasparich G.E."/>
            <person name="Kuo C.-H."/>
        </authorList>
    </citation>
    <scope>NUCLEOTIDE SEQUENCE [LARGE SCALE GENOMIC DNA]</scope>
    <source>
        <strain evidence="2 3">PIPN-2</strain>
    </source>
</reference>
<evidence type="ECO:0000256" key="1">
    <source>
        <dbReference type="SAM" id="Phobius"/>
    </source>
</evidence>
<accession>A0A2S5RCW9</accession>
<keyword evidence="3" id="KW-1185">Reference proteome</keyword>
<dbReference type="RefSeq" id="WP_028126950.1">
    <property type="nucleotide sequence ID" value="NZ_PHNE01000004.1"/>
</dbReference>
<evidence type="ECO:0000313" key="2">
    <source>
        <dbReference type="EMBL" id="PPE05181.1"/>
    </source>
</evidence>
<proteinExistence type="predicted"/>
<protein>
    <submittedName>
        <fullName evidence="2">Uncharacterized protein</fullName>
    </submittedName>
</protein>
<keyword evidence="1" id="KW-0812">Transmembrane</keyword>
<name>A0A2S5RCW9_9MOLU</name>
<keyword evidence="1" id="KW-1133">Transmembrane helix</keyword>